<organism evidence="1 2">
    <name type="scientific">Hypoxylon rubiginosum</name>
    <dbReference type="NCBI Taxonomy" id="110542"/>
    <lineage>
        <taxon>Eukaryota</taxon>
        <taxon>Fungi</taxon>
        <taxon>Dikarya</taxon>
        <taxon>Ascomycota</taxon>
        <taxon>Pezizomycotina</taxon>
        <taxon>Sordariomycetes</taxon>
        <taxon>Xylariomycetidae</taxon>
        <taxon>Xylariales</taxon>
        <taxon>Hypoxylaceae</taxon>
        <taxon>Hypoxylon</taxon>
    </lineage>
</organism>
<gene>
    <name evidence="1" type="ORF">F4821DRAFT_24403</name>
</gene>
<dbReference type="EMBL" id="MU394391">
    <property type="protein sequence ID" value="KAI6081588.1"/>
    <property type="molecule type" value="Genomic_DNA"/>
</dbReference>
<evidence type="ECO:0000313" key="2">
    <source>
        <dbReference type="Proteomes" id="UP001497680"/>
    </source>
</evidence>
<proteinExistence type="predicted"/>
<protein>
    <submittedName>
        <fullName evidence="1">HET-domain-containing protein</fullName>
    </submittedName>
</protein>
<dbReference type="Proteomes" id="UP001497680">
    <property type="component" value="Unassembled WGS sequence"/>
</dbReference>
<sequence length="331" mass="37606">MHLLNTVTGEVSEVPSGERRKYAILSHTWGPEEITFQELSKYSAQPSTSSYHFRKAITSSAGYTKIQGFCNQAKRDGYDWVWIDTCCIDKRSSAELSEAINSMFKWYQESDICYVYLAGVLDESEDFSAKNSSFRKCRWFGSGWTLQELLAPKRVLFYSCQWKFIGELTPSSGLCDVVSEITSIPPAFLEGAPLSMANIAQRMSWASKRKTTREEDMAYCLLGIFDVNMPLLYGEGAKAFRRLQEEIMKYTNDHTLLAWGSLIREEDFYLAFKVKQQGALATSPADFESCNDLSECPVYPSSELSPYQMTNLGSRSSYHCESEIFGVLRRC</sequence>
<accession>A0ACC0CMF8</accession>
<name>A0ACC0CMF8_9PEZI</name>
<reference evidence="1 2" key="1">
    <citation type="journal article" date="2022" name="New Phytol.">
        <title>Ecological generalism drives hyperdiversity of secondary metabolite gene clusters in xylarialean endophytes.</title>
        <authorList>
            <person name="Franco M.E.E."/>
            <person name="Wisecaver J.H."/>
            <person name="Arnold A.E."/>
            <person name="Ju Y.M."/>
            <person name="Slot J.C."/>
            <person name="Ahrendt S."/>
            <person name="Moore L.P."/>
            <person name="Eastman K.E."/>
            <person name="Scott K."/>
            <person name="Konkel Z."/>
            <person name="Mondo S.J."/>
            <person name="Kuo A."/>
            <person name="Hayes R.D."/>
            <person name="Haridas S."/>
            <person name="Andreopoulos B."/>
            <person name="Riley R."/>
            <person name="LaButti K."/>
            <person name="Pangilinan J."/>
            <person name="Lipzen A."/>
            <person name="Amirebrahimi M."/>
            <person name="Yan J."/>
            <person name="Adam C."/>
            <person name="Keymanesh K."/>
            <person name="Ng V."/>
            <person name="Louie K."/>
            <person name="Northen T."/>
            <person name="Drula E."/>
            <person name="Henrissat B."/>
            <person name="Hsieh H.M."/>
            <person name="Youens-Clark K."/>
            <person name="Lutzoni F."/>
            <person name="Miadlikowska J."/>
            <person name="Eastwood D.C."/>
            <person name="Hamelin R.C."/>
            <person name="Grigoriev I.V."/>
            <person name="U'Ren J.M."/>
        </authorList>
    </citation>
    <scope>NUCLEOTIDE SEQUENCE [LARGE SCALE GENOMIC DNA]</scope>
    <source>
        <strain evidence="1 2">ER1909</strain>
    </source>
</reference>
<keyword evidence="2" id="KW-1185">Reference proteome</keyword>
<evidence type="ECO:0000313" key="1">
    <source>
        <dbReference type="EMBL" id="KAI6081588.1"/>
    </source>
</evidence>
<comment type="caution">
    <text evidence="1">The sequence shown here is derived from an EMBL/GenBank/DDBJ whole genome shotgun (WGS) entry which is preliminary data.</text>
</comment>